<reference evidence="2" key="1">
    <citation type="journal article" date="2023" name="Mol. Phylogenet. Evol.">
        <title>Genome-scale phylogeny and comparative genomics of the fungal order Sordariales.</title>
        <authorList>
            <person name="Hensen N."/>
            <person name="Bonometti L."/>
            <person name="Westerberg I."/>
            <person name="Brannstrom I.O."/>
            <person name="Guillou S."/>
            <person name="Cros-Aarteil S."/>
            <person name="Calhoun S."/>
            <person name="Haridas S."/>
            <person name="Kuo A."/>
            <person name="Mondo S."/>
            <person name="Pangilinan J."/>
            <person name="Riley R."/>
            <person name="LaButti K."/>
            <person name="Andreopoulos B."/>
            <person name="Lipzen A."/>
            <person name="Chen C."/>
            <person name="Yan M."/>
            <person name="Daum C."/>
            <person name="Ng V."/>
            <person name="Clum A."/>
            <person name="Steindorff A."/>
            <person name="Ohm R.A."/>
            <person name="Martin F."/>
            <person name="Silar P."/>
            <person name="Natvig D.O."/>
            <person name="Lalanne C."/>
            <person name="Gautier V."/>
            <person name="Ament-Velasquez S.L."/>
            <person name="Kruys A."/>
            <person name="Hutchinson M.I."/>
            <person name="Powell A.J."/>
            <person name="Barry K."/>
            <person name="Miller A.N."/>
            <person name="Grigoriev I.V."/>
            <person name="Debuchy R."/>
            <person name="Gladieux P."/>
            <person name="Hiltunen Thoren M."/>
            <person name="Johannesson H."/>
        </authorList>
    </citation>
    <scope>NUCLEOTIDE SEQUENCE</scope>
    <source>
        <strain evidence="2">CBS 118394</strain>
    </source>
</reference>
<gene>
    <name evidence="2" type="ORF">B0H66DRAFT_527980</name>
</gene>
<sequence>MSFVPDLGPLTPLQYDTYLHNMDRAGRFHTIVRYIPYWDYIYLPPAPSSSDSGSASTQWSRGGHDSGNEADHEGATQKAPDSRGSVYSSGSRKRSREEDDDNSNGEDGSSHSSKRSRLSTSSPEPETPQAYEFVQNDSDGSESTSSDRSWDKMSSGDLKSVKSIGGEERGRRDLFNPEECDWDDESYISEDSYAETVIEISEEESEEDSEGETLEETFEEQSDEQFEEGEGQTEEVQEDNESEWESEEDFEKEDLTATKLADSTFARMSSDEMDERVDNWAGEQLSRGLYPNLTYAPFSKED</sequence>
<reference evidence="2" key="2">
    <citation type="submission" date="2023-06" db="EMBL/GenBank/DDBJ databases">
        <authorList>
            <consortium name="Lawrence Berkeley National Laboratory"/>
            <person name="Haridas S."/>
            <person name="Hensen N."/>
            <person name="Bonometti L."/>
            <person name="Westerberg I."/>
            <person name="Brannstrom I.O."/>
            <person name="Guillou S."/>
            <person name="Cros-Aarteil S."/>
            <person name="Calhoun S."/>
            <person name="Kuo A."/>
            <person name="Mondo S."/>
            <person name="Pangilinan J."/>
            <person name="Riley R."/>
            <person name="Labutti K."/>
            <person name="Andreopoulos B."/>
            <person name="Lipzen A."/>
            <person name="Chen C."/>
            <person name="Yanf M."/>
            <person name="Daum C."/>
            <person name="Ng V."/>
            <person name="Clum A."/>
            <person name="Steindorff A."/>
            <person name="Ohm R."/>
            <person name="Martin F."/>
            <person name="Silar P."/>
            <person name="Natvig D."/>
            <person name="Lalanne C."/>
            <person name="Gautier V."/>
            <person name="Ament-Velasquez S.L."/>
            <person name="Kruys A."/>
            <person name="Hutchinson M.I."/>
            <person name="Powell A.J."/>
            <person name="Barry K."/>
            <person name="Miller A.N."/>
            <person name="Grigoriev I.V."/>
            <person name="Debuchy R."/>
            <person name="Gladieux P."/>
            <person name="Thoren M.H."/>
            <person name="Johannesson H."/>
        </authorList>
    </citation>
    <scope>NUCLEOTIDE SEQUENCE</scope>
    <source>
        <strain evidence="2">CBS 118394</strain>
    </source>
</reference>
<evidence type="ECO:0000313" key="3">
    <source>
        <dbReference type="Proteomes" id="UP001283341"/>
    </source>
</evidence>
<name>A0AAE0MGA1_9PEZI</name>
<feature type="region of interest" description="Disordered" evidence="1">
    <location>
        <begin position="47"/>
        <end position="255"/>
    </location>
</feature>
<proteinExistence type="predicted"/>
<feature type="compositionally biased region" description="Low complexity" evidence="1">
    <location>
        <begin position="48"/>
        <end position="60"/>
    </location>
</feature>
<dbReference type="EMBL" id="JAUEDM010000001">
    <property type="protein sequence ID" value="KAK3330633.1"/>
    <property type="molecule type" value="Genomic_DNA"/>
</dbReference>
<dbReference type="Proteomes" id="UP001283341">
    <property type="component" value="Unassembled WGS sequence"/>
</dbReference>
<feature type="compositionally biased region" description="Low complexity" evidence="1">
    <location>
        <begin position="137"/>
        <end position="147"/>
    </location>
</feature>
<feature type="compositionally biased region" description="Acidic residues" evidence="1">
    <location>
        <begin position="176"/>
        <end position="188"/>
    </location>
</feature>
<protein>
    <submittedName>
        <fullName evidence="2">Uncharacterized protein</fullName>
    </submittedName>
</protein>
<evidence type="ECO:0000313" key="2">
    <source>
        <dbReference type="EMBL" id="KAK3330633.1"/>
    </source>
</evidence>
<feature type="compositionally biased region" description="Basic and acidic residues" evidence="1">
    <location>
        <begin position="62"/>
        <end position="75"/>
    </location>
</feature>
<accession>A0AAE0MGA1</accession>
<comment type="caution">
    <text evidence="2">The sequence shown here is derived from an EMBL/GenBank/DDBJ whole genome shotgun (WGS) entry which is preliminary data.</text>
</comment>
<evidence type="ECO:0000256" key="1">
    <source>
        <dbReference type="SAM" id="MobiDB-lite"/>
    </source>
</evidence>
<organism evidence="2 3">
    <name type="scientific">Apodospora peruviana</name>
    <dbReference type="NCBI Taxonomy" id="516989"/>
    <lineage>
        <taxon>Eukaryota</taxon>
        <taxon>Fungi</taxon>
        <taxon>Dikarya</taxon>
        <taxon>Ascomycota</taxon>
        <taxon>Pezizomycotina</taxon>
        <taxon>Sordariomycetes</taxon>
        <taxon>Sordariomycetidae</taxon>
        <taxon>Sordariales</taxon>
        <taxon>Lasiosphaeriaceae</taxon>
        <taxon>Apodospora</taxon>
    </lineage>
</organism>
<feature type="compositionally biased region" description="Basic and acidic residues" evidence="1">
    <location>
        <begin position="165"/>
        <end position="175"/>
    </location>
</feature>
<dbReference type="AlphaFoldDB" id="A0AAE0MGA1"/>
<feature type="compositionally biased region" description="Acidic residues" evidence="1">
    <location>
        <begin position="200"/>
        <end position="252"/>
    </location>
</feature>
<keyword evidence="3" id="KW-1185">Reference proteome</keyword>